<keyword evidence="1" id="KW-0805">Transcription regulation</keyword>
<dbReference type="InterPro" id="IPR000485">
    <property type="entry name" value="AsnC-type_HTH_dom"/>
</dbReference>
<dbReference type="InterPro" id="IPR036390">
    <property type="entry name" value="WH_DNA-bd_sf"/>
</dbReference>
<dbReference type="RefSeq" id="WP_350270503.1">
    <property type="nucleotide sequence ID" value="NZ_CP158281.1"/>
</dbReference>
<dbReference type="InterPro" id="IPR019887">
    <property type="entry name" value="Tscrpt_reg_AsnC/Lrp_C"/>
</dbReference>
<dbReference type="KEGG" id="bkr:AAFP32_02495"/>
<proteinExistence type="predicted"/>
<dbReference type="PANTHER" id="PTHR30154">
    <property type="entry name" value="LEUCINE-RESPONSIVE REGULATORY PROTEIN"/>
    <property type="match status" value="1"/>
</dbReference>
<dbReference type="InterPro" id="IPR019888">
    <property type="entry name" value="Tscrpt_reg_AsnC-like"/>
</dbReference>
<dbReference type="Gene3D" id="1.10.10.10">
    <property type="entry name" value="Winged helix-like DNA-binding domain superfamily/Winged helix DNA-binding domain"/>
    <property type="match status" value="1"/>
</dbReference>
<feature type="domain" description="HTH asnC-type" evidence="4">
    <location>
        <begin position="5"/>
        <end position="66"/>
    </location>
</feature>
<dbReference type="PANTHER" id="PTHR30154:SF34">
    <property type="entry name" value="TRANSCRIPTIONAL REGULATOR AZLB"/>
    <property type="match status" value="1"/>
</dbReference>
<dbReference type="PRINTS" id="PR00033">
    <property type="entry name" value="HTHASNC"/>
</dbReference>
<dbReference type="GO" id="GO:0043200">
    <property type="term" value="P:response to amino acid"/>
    <property type="evidence" value="ECO:0007669"/>
    <property type="project" value="TreeGrafter"/>
</dbReference>
<dbReference type="GO" id="GO:0005829">
    <property type="term" value="C:cytosol"/>
    <property type="evidence" value="ECO:0007669"/>
    <property type="project" value="TreeGrafter"/>
</dbReference>
<accession>A0AAU7UMV2</accession>
<dbReference type="PROSITE" id="PS50956">
    <property type="entry name" value="HTH_ASNC_2"/>
    <property type="match status" value="1"/>
</dbReference>
<protein>
    <submittedName>
        <fullName evidence="5">Lrp/AsnC family transcriptional regulator</fullName>
    </submittedName>
</protein>
<evidence type="ECO:0000256" key="1">
    <source>
        <dbReference type="ARBA" id="ARBA00023015"/>
    </source>
</evidence>
<dbReference type="SMART" id="SM00344">
    <property type="entry name" value="HTH_ASNC"/>
    <property type="match status" value="1"/>
</dbReference>
<name>A0AAU7UMV2_9MICO</name>
<dbReference type="SUPFAM" id="SSF54909">
    <property type="entry name" value="Dimeric alpha+beta barrel"/>
    <property type="match status" value="1"/>
</dbReference>
<dbReference type="Pfam" id="PF13412">
    <property type="entry name" value="HTH_24"/>
    <property type="match status" value="1"/>
</dbReference>
<dbReference type="SUPFAM" id="SSF46785">
    <property type="entry name" value="Winged helix' DNA-binding domain"/>
    <property type="match status" value="1"/>
</dbReference>
<dbReference type="Gene3D" id="3.30.70.920">
    <property type="match status" value="1"/>
</dbReference>
<keyword evidence="2" id="KW-0238">DNA-binding</keyword>
<dbReference type="InterPro" id="IPR036388">
    <property type="entry name" value="WH-like_DNA-bd_sf"/>
</dbReference>
<evidence type="ECO:0000313" key="5">
    <source>
        <dbReference type="EMBL" id="XBV89621.1"/>
    </source>
</evidence>
<sequence>MDTALDTIDLEILDILQHDARLAQSALGTRVGLSTAAVNRRMRRLTDSGVITGSAVTVAPEKLGRPVTVIVHIAVESEQLDILDEVRSSFVDCRQVQQCYYVAGEWDFVLILMVRDMQEYTELTRQLFFANDNVRRFSTHVVMDRAKATLTVPTR</sequence>
<evidence type="ECO:0000256" key="3">
    <source>
        <dbReference type="ARBA" id="ARBA00023163"/>
    </source>
</evidence>
<evidence type="ECO:0000259" key="4">
    <source>
        <dbReference type="PROSITE" id="PS50956"/>
    </source>
</evidence>
<dbReference type="AlphaFoldDB" id="A0AAU7UMV2"/>
<keyword evidence="3" id="KW-0804">Transcription</keyword>
<dbReference type="GO" id="GO:0043565">
    <property type="term" value="F:sequence-specific DNA binding"/>
    <property type="evidence" value="ECO:0007669"/>
    <property type="project" value="InterPro"/>
</dbReference>
<gene>
    <name evidence="5" type="ORF">AAFP32_02495</name>
</gene>
<evidence type="ECO:0000256" key="2">
    <source>
        <dbReference type="ARBA" id="ARBA00023125"/>
    </source>
</evidence>
<organism evidence="5">
    <name type="scientific">Brevibacterium koreense</name>
    <dbReference type="NCBI Taxonomy" id="3140787"/>
    <lineage>
        <taxon>Bacteria</taxon>
        <taxon>Bacillati</taxon>
        <taxon>Actinomycetota</taxon>
        <taxon>Actinomycetes</taxon>
        <taxon>Micrococcales</taxon>
        <taxon>Brevibacteriaceae</taxon>
        <taxon>Brevibacterium</taxon>
    </lineage>
</organism>
<dbReference type="InterPro" id="IPR011008">
    <property type="entry name" value="Dimeric_a/b-barrel"/>
</dbReference>
<dbReference type="Pfam" id="PF01037">
    <property type="entry name" value="AsnC_trans_reg"/>
    <property type="match status" value="1"/>
</dbReference>
<dbReference type="EMBL" id="CP158281">
    <property type="protein sequence ID" value="XBV89621.1"/>
    <property type="molecule type" value="Genomic_DNA"/>
</dbReference>
<reference evidence="5" key="1">
    <citation type="submission" date="2024-06" db="EMBL/GenBank/DDBJ databases">
        <title>Brevibacterium koreense sp. nov., isolated from jogae-jeotgal, a Korean fermented seafood.</title>
        <authorList>
            <person name="Whon T.W."/>
            <person name="Nam S."/>
            <person name="Kim Y."/>
        </authorList>
    </citation>
    <scope>NUCLEOTIDE SEQUENCE</scope>
    <source>
        <strain evidence="5">CBA3109</strain>
    </source>
</reference>